<dbReference type="AlphaFoldDB" id="A0AA91T264"/>
<dbReference type="GO" id="GO:0016874">
    <property type="term" value="F:ligase activity"/>
    <property type="evidence" value="ECO:0007669"/>
    <property type="project" value="UniProtKB-KW"/>
</dbReference>
<dbReference type="GO" id="GO:0043161">
    <property type="term" value="P:proteasome-mediated ubiquitin-dependent protein catabolic process"/>
    <property type="evidence" value="ECO:0007669"/>
    <property type="project" value="InterPro"/>
</dbReference>
<protein>
    <submittedName>
        <fullName evidence="3">Ubiquitin-protein ligase</fullName>
    </submittedName>
</protein>
<dbReference type="GO" id="GO:0034657">
    <property type="term" value="C:GID complex"/>
    <property type="evidence" value="ECO:0007669"/>
    <property type="project" value="TreeGrafter"/>
</dbReference>
<name>A0AA91T264_CLALS</name>
<dbReference type="InterPro" id="IPR045098">
    <property type="entry name" value="Fyv10_fam"/>
</dbReference>
<dbReference type="OMA" id="EFKFHML"/>
<proteinExistence type="predicted"/>
<sequence length="491" mass="55549">MTVLVENLRKEVDLLDTAGASAFTSIATETSALLEDLQELEASLEAEIEQSRNTDGKNASTQLPSGKKAKVLATPLAVESSCSKWYTSSISALKRYNHQISKYVKVVSSSKYRIDLDTAYTFPLMLDAYPTKEEGELVSKTGNKRELMKSIVMHLLKSGHGSAVSALLADCHMENDVDRDMYQQFQQLNGILDDIQVRHDLNSVIAWLETHSERRSAHMDEISFELHMLQFALCLTGEKQANAHMKAYVYAQKHFPRYFKTHASELAPVMTLLVDEQDGGSEFRRKVAAHFAHEAASGKLKSKFVGDILQHFEELHSRPELFARVAHEFVAEFCSGMALSSESALFESMLAGFVNLPNFYKYSQLQRRLSRHDPAPQELPFQLPDKNHFLFNHHPIFICPVSKEQLVPLSVRVPATDEDLRDRKRRAVLVSPTEKLVPMTNPVVVFDHCRHLALKDSVRSLTKGGTEVFKCHYCYKKHKLSEVSDAYFIDL</sequence>
<dbReference type="PANTHER" id="PTHR12170">
    <property type="entry name" value="MACROPHAGE ERYTHROBLAST ATTACHER-RELATED"/>
    <property type="match status" value="1"/>
</dbReference>
<comment type="caution">
    <text evidence="3">The sequence shown here is derived from an EMBL/GenBank/DDBJ whole genome shotgun (WGS) entry which is preliminary data.</text>
</comment>
<dbReference type="InterPro" id="IPR024964">
    <property type="entry name" value="CTLH/CRA"/>
</dbReference>
<dbReference type="GO" id="GO:0004842">
    <property type="term" value="F:ubiquitin-protein transferase activity"/>
    <property type="evidence" value="ECO:0007669"/>
    <property type="project" value="InterPro"/>
</dbReference>
<dbReference type="KEGG" id="clus:A9F13_06g02200"/>
<dbReference type="PANTHER" id="PTHR12170:SF3">
    <property type="entry name" value="GH10162P"/>
    <property type="match status" value="1"/>
</dbReference>
<keyword evidence="3" id="KW-0436">Ligase</keyword>
<evidence type="ECO:0000259" key="2">
    <source>
        <dbReference type="Pfam" id="PF10607"/>
    </source>
</evidence>
<evidence type="ECO:0000256" key="1">
    <source>
        <dbReference type="SAM" id="Coils"/>
    </source>
</evidence>
<dbReference type="Pfam" id="PF10607">
    <property type="entry name" value="CTLH"/>
    <property type="match status" value="1"/>
</dbReference>
<dbReference type="Proteomes" id="UP000195602">
    <property type="component" value="Unassembled WGS sequence"/>
</dbReference>
<dbReference type="EMBL" id="LYUB02000006">
    <property type="protein sequence ID" value="OVF09078.1"/>
    <property type="molecule type" value="Genomic_DNA"/>
</dbReference>
<organism evidence="3 4">
    <name type="scientific">Clavispora lusitaniae</name>
    <name type="common">Candida lusitaniae</name>
    <dbReference type="NCBI Taxonomy" id="36911"/>
    <lineage>
        <taxon>Eukaryota</taxon>
        <taxon>Fungi</taxon>
        <taxon>Dikarya</taxon>
        <taxon>Ascomycota</taxon>
        <taxon>Saccharomycotina</taxon>
        <taxon>Pichiomycetes</taxon>
        <taxon>Metschnikowiaceae</taxon>
        <taxon>Clavispora</taxon>
    </lineage>
</organism>
<accession>A0AA91T264</accession>
<gene>
    <name evidence="3" type="ORF">A9F13_06g02200</name>
</gene>
<keyword evidence="1" id="KW-0175">Coiled coil</keyword>
<dbReference type="GO" id="GO:0005737">
    <property type="term" value="C:cytoplasm"/>
    <property type="evidence" value="ECO:0007669"/>
    <property type="project" value="TreeGrafter"/>
</dbReference>
<feature type="coiled-coil region" evidence="1">
    <location>
        <begin position="27"/>
        <end position="54"/>
    </location>
</feature>
<dbReference type="GO" id="GO:0005634">
    <property type="term" value="C:nucleus"/>
    <property type="evidence" value="ECO:0007669"/>
    <property type="project" value="TreeGrafter"/>
</dbReference>
<feature type="domain" description="CTLH/CRA C-terminal to LisH motif" evidence="2">
    <location>
        <begin position="184"/>
        <end position="360"/>
    </location>
</feature>
<reference evidence="3 4" key="1">
    <citation type="submission" date="2017-04" db="EMBL/GenBank/DDBJ databases">
        <title>Draft genome of the yeast Clavispora lusitaniae type strain CBS 6936.</title>
        <authorList>
            <person name="Durrens P."/>
            <person name="Klopp C."/>
            <person name="Biteau N."/>
            <person name="Fitton-Ouhabi V."/>
            <person name="Dementhon K."/>
            <person name="Accoceberry I."/>
            <person name="Sherman D.J."/>
            <person name="Noel T."/>
        </authorList>
    </citation>
    <scope>NUCLEOTIDE SEQUENCE [LARGE SCALE GENOMIC DNA]</scope>
    <source>
        <strain evidence="3 4">CBS 6936</strain>
    </source>
</reference>
<evidence type="ECO:0000313" key="3">
    <source>
        <dbReference type="EMBL" id="OVF09078.1"/>
    </source>
</evidence>
<evidence type="ECO:0000313" key="4">
    <source>
        <dbReference type="Proteomes" id="UP000195602"/>
    </source>
</evidence>